<dbReference type="SUPFAM" id="SSF52980">
    <property type="entry name" value="Restriction endonuclease-like"/>
    <property type="match status" value="1"/>
</dbReference>
<dbReference type="PANTHER" id="PTHR30015:SF7">
    <property type="entry name" value="TYPE IV METHYL-DIRECTED RESTRICTION ENZYME ECOKMRR"/>
    <property type="match status" value="1"/>
</dbReference>
<dbReference type="GO" id="GO:0009307">
    <property type="term" value="P:DNA restriction-modification system"/>
    <property type="evidence" value="ECO:0007669"/>
    <property type="project" value="InterPro"/>
</dbReference>
<proteinExistence type="predicted"/>
<dbReference type="InterPro" id="IPR011856">
    <property type="entry name" value="tRNA_endonuc-like_dom_sf"/>
</dbReference>
<dbReference type="InterPro" id="IPR016984">
    <property type="entry name" value="UCP031853"/>
</dbReference>
<dbReference type="GO" id="GO:0015666">
    <property type="term" value="F:restriction endodeoxyribonuclease activity"/>
    <property type="evidence" value="ECO:0007669"/>
    <property type="project" value="TreeGrafter"/>
</dbReference>
<feature type="domain" description="Restriction endonuclease type IV Mrr" evidence="1">
    <location>
        <begin position="202"/>
        <end position="312"/>
    </location>
</feature>
<name>A0A0X3BIT8_9EURY</name>
<dbReference type="Pfam" id="PF04471">
    <property type="entry name" value="Mrr_cat"/>
    <property type="match status" value="1"/>
</dbReference>
<dbReference type="InterPro" id="IPR007560">
    <property type="entry name" value="Restrct_endonuc_IV_Mrr"/>
</dbReference>
<dbReference type="AlphaFoldDB" id="A0A0X3BIT8"/>
<dbReference type="GO" id="GO:0003677">
    <property type="term" value="F:DNA binding"/>
    <property type="evidence" value="ECO:0007669"/>
    <property type="project" value="InterPro"/>
</dbReference>
<gene>
    <name evidence="2" type="ORF">MMAB1_0843</name>
</gene>
<dbReference type="KEGG" id="mema:MMAB1_0843"/>
<evidence type="ECO:0000313" key="3">
    <source>
        <dbReference type="Proteomes" id="UP000069850"/>
    </source>
</evidence>
<dbReference type="EMBL" id="LT158599">
    <property type="protein sequence ID" value="CVK32057.1"/>
    <property type="molecule type" value="Genomic_DNA"/>
</dbReference>
<sequence>MGNNEMVKIEPDTTIWGIHAGKTGDADSTFLKKNYVAIGWHQMGDLSSLSADREAFKERVAQIYPDKKPGAIPNIAGQTYRFVHEIREGDLVAYPSKMDRQIHIGRITGSYRYDPGIDRTYPNVRPVEWIRHLPRTRFTQGALYEIGSAMSLFQVKNYADEFIAALKDQSSTVPTDDETVHLVAEDIEQITHDFILKKVSAELKGHPLEDFIAHLLNVMGYQTRISPAGPDGGIDIIAHRDELGFEPPIIKVQVKSTDGSVSDPMVSSLYGKVDQKEYGLLVTLGVFTKQARNFARNKPNLRLIDGEELVTLVLKHYEHFDSRYKGLIPLKRVYIPESIEEGES</sequence>
<evidence type="ECO:0000313" key="2">
    <source>
        <dbReference type="EMBL" id="CVK32057.1"/>
    </source>
</evidence>
<dbReference type="Proteomes" id="UP000069850">
    <property type="component" value="Chromosome 1"/>
</dbReference>
<dbReference type="Gene3D" id="3.40.1350.10">
    <property type="match status" value="1"/>
</dbReference>
<dbReference type="InterPro" id="IPR011335">
    <property type="entry name" value="Restrct_endonuc-II-like"/>
</dbReference>
<dbReference type="PIRSF" id="PIRSF031853">
    <property type="entry name" value="UPC031853"/>
    <property type="match status" value="1"/>
</dbReference>
<dbReference type="REBASE" id="145527">
    <property type="entry name" value="MspMAB1MrrP"/>
</dbReference>
<protein>
    <recommendedName>
        <fullName evidence="1">Restriction endonuclease type IV Mrr domain-containing protein</fullName>
    </recommendedName>
</protein>
<dbReference type="InterPro" id="IPR052906">
    <property type="entry name" value="Type_IV_Methyl-Rstrct_Enzyme"/>
</dbReference>
<dbReference type="PANTHER" id="PTHR30015">
    <property type="entry name" value="MRR RESTRICTION SYSTEM PROTEIN"/>
    <property type="match status" value="1"/>
</dbReference>
<evidence type="ECO:0000259" key="1">
    <source>
        <dbReference type="Pfam" id="PF04471"/>
    </source>
</evidence>
<accession>A0A0X3BIT8</accession>
<reference evidence="2 3" key="1">
    <citation type="submission" date="2016-01" db="EMBL/GenBank/DDBJ databases">
        <authorList>
            <person name="Manzoor S."/>
        </authorList>
    </citation>
    <scope>NUCLEOTIDE SEQUENCE [LARGE SCALE GENOMIC DNA]</scope>
    <source>
        <strain evidence="2">Methanoculleus sp MAB1</strain>
    </source>
</reference>
<organism evidence="2 3">
    <name type="scientific">Methanoculleus bourgensis</name>
    <dbReference type="NCBI Taxonomy" id="83986"/>
    <lineage>
        <taxon>Archaea</taxon>
        <taxon>Methanobacteriati</taxon>
        <taxon>Methanobacteriota</taxon>
        <taxon>Stenosarchaea group</taxon>
        <taxon>Methanomicrobia</taxon>
        <taxon>Methanomicrobiales</taxon>
        <taxon>Methanomicrobiaceae</taxon>
        <taxon>Methanoculleus</taxon>
    </lineage>
</organism>